<evidence type="ECO:0000256" key="1">
    <source>
        <dbReference type="SAM" id="MobiDB-lite"/>
    </source>
</evidence>
<sequence length="669" mass="76155">MDQSIRPRTIGVDNIIQSIESSFEGPLNDNDANQETVQANNQPTNVQQIQALLPQPFRSTVNDATSKVIKVQMMTPRPLDRPNGYIEPHIFRPAEPAYIIAKYNGRLGVVQGRITECYTNFANITLYVIDVSSHSTLEYHMPRFLCFHYPEDAVFVLQHHISEEERNMIIQYCTPYASREVAMGLQYNLSEGYAEMILNLTRPITQCKQRNFPGPVAIGLPPSRLEQVDSDEETDDEKADEQCHGETLPKIHSLSRLTKRRRISNAQVDAEAPGETTEHELLPKKKRGAVAEQCIPVPERAVVMQPVADAPAYDSFFRREFGTTSDNLHNVSLMRRNLESAKENITWFVTSRTPYDVDVNYNDLYDQVASVLHYYYYETRLNQRRFLTASHYNVANETNHPGSSSRFVCSFCNIKFNDDEPLRHHYHTCHSIVAIYKCLSCEQQFLLPSLFRLHIFTCDSTLGLNLILNINLSMMDAFADYLGSRAVNNTPKHVLQPGLPNFTRVARKFKVQSSYKNILKDWPVLAPIDNALNPTNQQVNFEEDSDEDDANVEDAIAQDYDVEDANAQDSDEPDSEVEDSDVEDSEVEDSDEDDSEVEGSDVEEYLPSSNPRRPNVSIDRSRTSFDKQTLVTKGESWAHIAKAEELEVEVELEQPRRVTRAVAAKTKRS</sequence>
<feature type="compositionally biased region" description="Acidic residues" evidence="1">
    <location>
        <begin position="560"/>
        <end position="604"/>
    </location>
</feature>
<accession>A0ABP1Q2Q1</accession>
<feature type="compositionally biased region" description="Acidic residues" evidence="1">
    <location>
        <begin position="228"/>
        <end position="239"/>
    </location>
</feature>
<name>A0ABP1Q2Q1_9HEXA</name>
<organism evidence="3 4">
    <name type="scientific">Orchesella dallaii</name>
    <dbReference type="NCBI Taxonomy" id="48710"/>
    <lineage>
        <taxon>Eukaryota</taxon>
        <taxon>Metazoa</taxon>
        <taxon>Ecdysozoa</taxon>
        <taxon>Arthropoda</taxon>
        <taxon>Hexapoda</taxon>
        <taxon>Collembola</taxon>
        <taxon>Entomobryomorpha</taxon>
        <taxon>Entomobryoidea</taxon>
        <taxon>Orchesellidae</taxon>
        <taxon>Orchesellinae</taxon>
        <taxon>Orchesella</taxon>
    </lineage>
</organism>
<protein>
    <recommendedName>
        <fullName evidence="2">C2H2-type domain-containing protein</fullName>
    </recommendedName>
</protein>
<feature type="region of interest" description="Disordered" evidence="1">
    <location>
        <begin position="560"/>
        <end position="628"/>
    </location>
</feature>
<dbReference type="InterPro" id="IPR013087">
    <property type="entry name" value="Znf_C2H2_type"/>
</dbReference>
<evidence type="ECO:0000259" key="2">
    <source>
        <dbReference type="PROSITE" id="PS00028"/>
    </source>
</evidence>
<dbReference type="EMBL" id="CAXLJM020000019">
    <property type="protein sequence ID" value="CAL8085067.1"/>
    <property type="molecule type" value="Genomic_DNA"/>
</dbReference>
<reference evidence="3 4" key="1">
    <citation type="submission" date="2024-08" db="EMBL/GenBank/DDBJ databases">
        <authorList>
            <person name="Cucini C."/>
            <person name="Frati F."/>
        </authorList>
    </citation>
    <scope>NUCLEOTIDE SEQUENCE [LARGE SCALE GENOMIC DNA]</scope>
</reference>
<feature type="domain" description="C2H2-type" evidence="2">
    <location>
        <begin position="409"/>
        <end position="430"/>
    </location>
</feature>
<keyword evidence="4" id="KW-1185">Reference proteome</keyword>
<dbReference type="Proteomes" id="UP001642540">
    <property type="component" value="Unassembled WGS sequence"/>
</dbReference>
<proteinExistence type="predicted"/>
<comment type="caution">
    <text evidence="3">The sequence shown here is derived from an EMBL/GenBank/DDBJ whole genome shotgun (WGS) entry which is preliminary data.</text>
</comment>
<evidence type="ECO:0000313" key="4">
    <source>
        <dbReference type="Proteomes" id="UP001642540"/>
    </source>
</evidence>
<gene>
    <name evidence="3" type="ORF">ODALV1_LOCUS5994</name>
</gene>
<dbReference type="PROSITE" id="PS00028">
    <property type="entry name" value="ZINC_FINGER_C2H2_1"/>
    <property type="match status" value="1"/>
</dbReference>
<evidence type="ECO:0000313" key="3">
    <source>
        <dbReference type="EMBL" id="CAL8085067.1"/>
    </source>
</evidence>
<feature type="region of interest" description="Disordered" evidence="1">
    <location>
        <begin position="219"/>
        <end position="244"/>
    </location>
</feature>